<sequence length="327" mass="35415">MRKLGATPSRSELYGLSPRRVRAAWAADCQEVPPQARTAHKKVNLVVEKYTARFQTLVAHVLPLVDRNLLVARVAFALVAVVPDVADLEGFPPRVIHEADRSVVPVPVPPPLSPDPPRPVPLPGRGEDGRGVPRHHVEVVAVQVRQVDRSCDSDLAAGAVVALPRPVPRAVAHEYPRVGPVVYLAPAHLVLRLDDELGPRVLGGVDPDEEVERPAADVLPVRVQEASLAVGHGHEAEGVDVEGFESESFADALKDRVEASPCQGPQGVLVRQFVRGVEPVHVALPFLRGPLDIPREVAELRRIVSGLVWRVELVEPPSTSGLQRVLQ</sequence>
<feature type="region of interest" description="Disordered" evidence="1">
    <location>
        <begin position="107"/>
        <end position="131"/>
    </location>
</feature>
<organism evidence="2 3">
    <name type="scientific">Thalassiosira oceanica</name>
    <name type="common">Marine diatom</name>
    <dbReference type="NCBI Taxonomy" id="159749"/>
    <lineage>
        <taxon>Eukaryota</taxon>
        <taxon>Sar</taxon>
        <taxon>Stramenopiles</taxon>
        <taxon>Ochrophyta</taxon>
        <taxon>Bacillariophyta</taxon>
        <taxon>Coscinodiscophyceae</taxon>
        <taxon>Thalassiosirophycidae</taxon>
        <taxon>Thalassiosirales</taxon>
        <taxon>Thalassiosiraceae</taxon>
        <taxon>Thalassiosira</taxon>
    </lineage>
</organism>
<proteinExistence type="predicted"/>
<name>K0R7X7_THAOC</name>
<dbReference type="Proteomes" id="UP000266841">
    <property type="component" value="Unassembled WGS sequence"/>
</dbReference>
<protein>
    <submittedName>
        <fullName evidence="2">Uncharacterized protein</fullName>
    </submittedName>
</protein>
<reference evidence="2 3" key="1">
    <citation type="journal article" date="2012" name="Genome Biol.">
        <title>Genome and low-iron response of an oceanic diatom adapted to chronic iron limitation.</title>
        <authorList>
            <person name="Lommer M."/>
            <person name="Specht M."/>
            <person name="Roy A.S."/>
            <person name="Kraemer L."/>
            <person name="Andreson R."/>
            <person name="Gutowska M.A."/>
            <person name="Wolf J."/>
            <person name="Bergner S.V."/>
            <person name="Schilhabel M.B."/>
            <person name="Klostermeier U.C."/>
            <person name="Beiko R.G."/>
            <person name="Rosenstiel P."/>
            <person name="Hippler M."/>
            <person name="Laroche J."/>
        </authorList>
    </citation>
    <scope>NUCLEOTIDE SEQUENCE [LARGE SCALE GENOMIC DNA]</scope>
    <source>
        <strain evidence="2 3">CCMP1005</strain>
    </source>
</reference>
<evidence type="ECO:0000313" key="2">
    <source>
        <dbReference type="EMBL" id="EJK44851.1"/>
    </source>
</evidence>
<dbReference type="EMBL" id="AGNL01049135">
    <property type="protein sequence ID" value="EJK44851.1"/>
    <property type="molecule type" value="Genomic_DNA"/>
</dbReference>
<keyword evidence="3" id="KW-1185">Reference proteome</keyword>
<feature type="compositionally biased region" description="Pro residues" evidence="1">
    <location>
        <begin position="107"/>
        <end position="122"/>
    </location>
</feature>
<evidence type="ECO:0000313" key="3">
    <source>
        <dbReference type="Proteomes" id="UP000266841"/>
    </source>
</evidence>
<comment type="caution">
    <text evidence="2">The sequence shown here is derived from an EMBL/GenBank/DDBJ whole genome shotgun (WGS) entry which is preliminary data.</text>
</comment>
<evidence type="ECO:0000256" key="1">
    <source>
        <dbReference type="SAM" id="MobiDB-lite"/>
    </source>
</evidence>
<accession>K0R7X7</accession>
<dbReference type="AlphaFoldDB" id="K0R7X7"/>
<gene>
    <name evidence="2" type="ORF">THAOC_36576</name>
</gene>